<dbReference type="GO" id="GO:0005886">
    <property type="term" value="C:plasma membrane"/>
    <property type="evidence" value="ECO:0007669"/>
    <property type="project" value="UniProtKB-SubCell"/>
</dbReference>
<keyword evidence="6 11" id="KW-0067">ATP-binding</keyword>
<dbReference type="RefSeq" id="WP_090847459.1">
    <property type="nucleotide sequence ID" value="NZ_FMZL01000024.1"/>
</dbReference>
<evidence type="ECO:0000256" key="7">
    <source>
        <dbReference type="ARBA" id="ARBA00023004"/>
    </source>
</evidence>
<dbReference type="FunFam" id="3.40.50.300:FF:000134">
    <property type="entry name" value="Iron-enterobactin ABC transporter ATP-binding protein"/>
    <property type="match status" value="1"/>
</dbReference>
<evidence type="ECO:0000256" key="6">
    <source>
        <dbReference type="ARBA" id="ARBA00022840"/>
    </source>
</evidence>
<feature type="domain" description="ABC transporter" evidence="10">
    <location>
        <begin position="8"/>
        <end position="243"/>
    </location>
</feature>
<proteinExistence type="predicted"/>
<keyword evidence="3" id="KW-1003">Cell membrane</keyword>
<dbReference type="InterPro" id="IPR003439">
    <property type="entry name" value="ABC_transporter-like_ATP-bd"/>
</dbReference>
<sequence>MSDAGPALEFRDIACLCGPRPLFDGFDLEVPGGKVLGVLGPNGCGKSTLLGLADGLGMPARGTVLVGGRPVSGLSARERAGRIALLPQVHRTPSMQVRDLVACGRYAHMGPFGQLGEKDERAVDEALSLMGLQALAHRNARRLSGGERQRAFIAMALAQEADVLLLDEPTTYLDVSAAHELMSLVRRLVAERGTTVVAVLHDIDLALRFCDEVAVLGRERPTRLLAQGSPGEVAGGPALPAAFGVTAVPCEKDGVRAYGLFAAEPPAGMVAEPSAGVPGRP</sequence>
<dbReference type="SUPFAM" id="SSF52540">
    <property type="entry name" value="P-loop containing nucleoside triphosphate hydrolases"/>
    <property type="match status" value="1"/>
</dbReference>
<evidence type="ECO:0000256" key="4">
    <source>
        <dbReference type="ARBA" id="ARBA00022496"/>
    </source>
</evidence>
<dbReference type="CDD" id="cd03214">
    <property type="entry name" value="ABC_Iron-Siderophores_B12_Hemin"/>
    <property type="match status" value="1"/>
</dbReference>
<dbReference type="Pfam" id="PF00005">
    <property type="entry name" value="ABC_tran"/>
    <property type="match status" value="1"/>
</dbReference>
<evidence type="ECO:0000259" key="10">
    <source>
        <dbReference type="PROSITE" id="PS50893"/>
    </source>
</evidence>
<protein>
    <submittedName>
        <fullName evidence="11">Iron complex transport system ATP-binding protein</fullName>
    </submittedName>
</protein>
<dbReference type="GO" id="GO:0016887">
    <property type="term" value="F:ATP hydrolysis activity"/>
    <property type="evidence" value="ECO:0007669"/>
    <property type="project" value="InterPro"/>
</dbReference>
<keyword evidence="8" id="KW-0406">Ion transport</keyword>
<evidence type="ECO:0000256" key="2">
    <source>
        <dbReference type="ARBA" id="ARBA00022448"/>
    </source>
</evidence>
<dbReference type="InterPro" id="IPR003593">
    <property type="entry name" value="AAA+_ATPase"/>
</dbReference>
<keyword evidence="12" id="KW-1185">Reference proteome</keyword>
<dbReference type="EMBL" id="FMZL01000024">
    <property type="protein sequence ID" value="SDC57849.1"/>
    <property type="molecule type" value="Genomic_DNA"/>
</dbReference>
<dbReference type="PANTHER" id="PTHR42771">
    <property type="entry name" value="IRON(3+)-HYDROXAMATE IMPORT ATP-BINDING PROTEIN FHUC"/>
    <property type="match status" value="1"/>
</dbReference>
<evidence type="ECO:0000313" key="12">
    <source>
        <dbReference type="Proteomes" id="UP000198528"/>
    </source>
</evidence>
<dbReference type="GO" id="GO:0006826">
    <property type="term" value="P:iron ion transport"/>
    <property type="evidence" value="ECO:0007669"/>
    <property type="project" value="UniProtKB-KW"/>
</dbReference>
<dbReference type="PROSITE" id="PS00211">
    <property type="entry name" value="ABC_TRANSPORTER_1"/>
    <property type="match status" value="1"/>
</dbReference>
<gene>
    <name evidence="11" type="ORF">SAMN04487824_12416</name>
</gene>
<dbReference type="PANTHER" id="PTHR42771:SF2">
    <property type="entry name" value="IRON(3+)-HYDROXAMATE IMPORT ATP-BINDING PROTEIN FHUC"/>
    <property type="match status" value="1"/>
</dbReference>
<comment type="subcellular location">
    <subcellularLocation>
        <location evidence="1">Cell membrane</location>
        <topology evidence="1">Peripheral membrane protein</topology>
    </subcellularLocation>
</comment>
<dbReference type="PROSITE" id="PS50893">
    <property type="entry name" value="ABC_TRANSPORTER_2"/>
    <property type="match status" value="1"/>
</dbReference>
<dbReference type="InterPro" id="IPR017871">
    <property type="entry name" value="ABC_transporter-like_CS"/>
</dbReference>
<name>A0A1G6MQN3_9ACTN</name>
<reference evidence="12" key="1">
    <citation type="submission" date="2016-10" db="EMBL/GenBank/DDBJ databases">
        <authorList>
            <person name="Varghese N."/>
            <person name="Submissions S."/>
        </authorList>
    </citation>
    <scope>NUCLEOTIDE SEQUENCE [LARGE SCALE GENOMIC DNA]</scope>
    <source>
        <strain evidence="12">DSM 22619</strain>
    </source>
</reference>
<dbReference type="InterPro" id="IPR027417">
    <property type="entry name" value="P-loop_NTPase"/>
</dbReference>
<accession>A0A1G6MQN3</accession>
<evidence type="ECO:0000256" key="9">
    <source>
        <dbReference type="ARBA" id="ARBA00023136"/>
    </source>
</evidence>
<keyword evidence="7" id="KW-0408">Iron</keyword>
<dbReference type="Gene3D" id="3.40.50.300">
    <property type="entry name" value="P-loop containing nucleotide triphosphate hydrolases"/>
    <property type="match status" value="1"/>
</dbReference>
<keyword evidence="4" id="KW-0410">Iron transport</keyword>
<evidence type="ECO:0000313" key="11">
    <source>
        <dbReference type="EMBL" id="SDC57849.1"/>
    </source>
</evidence>
<evidence type="ECO:0000256" key="3">
    <source>
        <dbReference type="ARBA" id="ARBA00022475"/>
    </source>
</evidence>
<evidence type="ECO:0000256" key="1">
    <source>
        <dbReference type="ARBA" id="ARBA00004202"/>
    </source>
</evidence>
<dbReference type="SMART" id="SM00382">
    <property type="entry name" value="AAA"/>
    <property type="match status" value="1"/>
</dbReference>
<dbReference type="GO" id="GO:0005524">
    <property type="term" value="F:ATP binding"/>
    <property type="evidence" value="ECO:0007669"/>
    <property type="project" value="UniProtKB-KW"/>
</dbReference>
<dbReference type="InterPro" id="IPR051535">
    <property type="entry name" value="Siderophore_ABC-ATPase"/>
</dbReference>
<evidence type="ECO:0000256" key="8">
    <source>
        <dbReference type="ARBA" id="ARBA00023065"/>
    </source>
</evidence>
<dbReference type="STRING" id="604330.SAMN04489857_1702"/>
<dbReference type="Proteomes" id="UP000198528">
    <property type="component" value="Unassembled WGS sequence"/>
</dbReference>
<organism evidence="11 12">
    <name type="scientific">Parafannyhessea umbonata</name>
    <dbReference type="NCBI Taxonomy" id="604330"/>
    <lineage>
        <taxon>Bacteria</taxon>
        <taxon>Bacillati</taxon>
        <taxon>Actinomycetota</taxon>
        <taxon>Coriobacteriia</taxon>
        <taxon>Coriobacteriales</taxon>
        <taxon>Atopobiaceae</taxon>
        <taxon>Parafannyhessea</taxon>
    </lineage>
</organism>
<dbReference type="AlphaFoldDB" id="A0A1G6MQN3"/>
<keyword evidence="2" id="KW-0813">Transport</keyword>
<keyword evidence="5" id="KW-0547">Nucleotide-binding</keyword>
<keyword evidence="9" id="KW-0472">Membrane</keyword>
<evidence type="ECO:0000256" key="5">
    <source>
        <dbReference type="ARBA" id="ARBA00022741"/>
    </source>
</evidence>